<accession>A0A1S1YS19</accession>
<evidence type="ECO:0000313" key="2">
    <source>
        <dbReference type="EMBL" id="OHX63822.1"/>
    </source>
</evidence>
<feature type="signal peptide" evidence="1">
    <location>
        <begin position="1"/>
        <end position="19"/>
    </location>
</feature>
<keyword evidence="3" id="KW-1185">Reference proteome</keyword>
<organism evidence="2 3">
    <name type="scientific">Flammeovirga pacifica</name>
    <dbReference type="NCBI Taxonomy" id="915059"/>
    <lineage>
        <taxon>Bacteria</taxon>
        <taxon>Pseudomonadati</taxon>
        <taxon>Bacteroidota</taxon>
        <taxon>Cytophagia</taxon>
        <taxon>Cytophagales</taxon>
        <taxon>Flammeovirgaceae</taxon>
        <taxon>Flammeovirga</taxon>
    </lineage>
</organism>
<sequence length="297" mass="33735">MMKTLLIANFLFLCVLLHAQPSIVGTIIDTEKQLPVAYASLGFEGLTHGTISNSDGKFKLPLPEGIDQKAKIQISCIGYETFEISFDQLQQNSTIQLQPSITQLNEVAVFSKNKKGKKPNKIKSKKLGKSSTFLPLFHAYYSIWGENDPNNLGREKGMIYPIKSLGKVNSLNFHISSNNYRLIKFRLKFYTIEKGKPTTLLHQKDILFDLEDSFLGWYQLDLSAYDIILQPSQKKVGVALQWVDSEQQNEGRRFFSISAAIGTSPGYFFKEDVFEKWIIKKGKLNMYVDVLPMDASR</sequence>
<dbReference type="Gene3D" id="2.60.40.1120">
    <property type="entry name" value="Carboxypeptidase-like, regulatory domain"/>
    <property type="match status" value="1"/>
</dbReference>
<protein>
    <recommendedName>
        <fullName evidence="4">Carboxypeptidase-like regulatory domain-containing protein</fullName>
    </recommendedName>
</protein>
<gene>
    <name evidence="2" type="ORF">NH26_19615</name>
</gene>
<dbReference type="AlphaFoldDB" id="A0A1S1YS19"/>
<keyword evidence="1" id="KW-0732">Signal</keyword>
<feature type="chain" id="PRO_5010316832" description="Carboxypeptidase-like regulatory domain-containing protein" evidence="1">
    <location>
        <begin position="20"/>
        <end position="297"/>
    </location>
</feature>
<proteinExistence type="predicted"/>
<reference evidence="2 3" key="1">
    <citation type="journal article" date="2012" name="Int. J. Syst. Evol. Microbiol.">
        <title>Flammeovirga pacifica sp. nov., isolated from deep-sea sediment.</title>
        <authorList>
            <person name="Xu H."/>
            <person name="Fu Y."/>
            <person name="Yang N."/>
            <person name="Ding Z."/>
            <person name="Lai Q."/>
            <person name="Zeng R."/>
        </authorList>
    </citation>
    <scope>NUCLEOTIDE SEQUENCE [LARGE SCALE GENOMIC DNA]</scope>
    <source>
        <strain evidence="3">DSM 24597 / LMG 26175 / WPAGA1</strain>
    </source>
</reference>
<dbReference type="Pfam" id="PF13715">
    <property type="entry name" value="CarbopepD_reg_2"/>
    <property type="match status" value="1"/>
</dbReference>
<dbReference type="EMBL" id="JRYR02000002">
    <property type="protein sequence ID" value="OHX63822.1"/>
    <property type="molecule type" value="Genomic_DNA"/>
</dbReference>
<comment type="caution">
    <text evidence="2">The sequence shown here is derived from an EMBL/GenBank/DDBJ whole genome shotgun (WGS) entry which is preliminary data.</text>
</comment>
<dbReference type="SUPFAM" id="SSF49464">
    <property type="entry name" value="Carboxypeptidase regulatory domain-like"/>
    <property type="match status" value="1"/>
</dbReference>
<evidence type="ECO:0000256" key="1">
    <source>
        <dbReference type="SAM" id="SignalP"/>
    </source>
</evidence>
<dbReference type="InterPro" id="IPR008969">
    <property type="entry name" value="CarboxyPept-like_regulatory"/>
</dbReference>
<evidence type="ECO:0000313" key="3">
    <source>
        <dbReference type="Proteomes" id="UP000179797"/>
    </source>
</evidence>
<evidence type="ECO:0008006" key="4">
    <source>
        <dbReference type="Google" id="ProtNLM"/>
    </source>
</evidence>
<dbReference type="Proteomes" id="UP000179797">
    <property type="component" value="Unassembled WGS sequence"/>
</dbReference>
<dbReference type="STRING" id="915059.NH26_19615"/>
<name>A0A1S1YS19_FLAPC</name>